<keyword evidence="2 6" id="KW-0812">Transmembrane</keyword>
<feature type="transmembrane region" description="Helical" evidence="6">
    <location>
        <begin position="223"/>
        <end position="243"/>
    </location>
</feature>
<evidence type="ECO:0000313" key="7">
    <source>
        <dbReference type="EMBL" id="EJK55660.1"/>
    </source>
</evidence>
<gene>
    <name evidence="7" type="ORF">THAOC_24581</name>
</gene>
<evidence type="ECO:0000256" key="5">
    <source>
        <dbReference type="ARBA" id="ARBA00023136"/>
    </source>
</evidence>
<protein>
    <submittedName>
        <fullName evidence="7">Uncharacterized protein</fullName>
    </submittedName>
</protein>
<accession>K0RRN2</accession>
<name>K0RRN2_THAOC</name>
<evidence type="ECO:0000256" key="1">
    <source>
        <dbReference type="ARBA" id="ARBA00004477"/>
    </source>
</evidence>
<dbReference type="Pfam" id="PF11712">
    <property type="entry name" value="Vma12"/>
    <property type="match status" value="1"/>
</dbReference>
<sequence>MKLQGIVATREVRSSLTDILELPQPHASSSAPACSARAELSTAADASSPSAIQARVLQTKHDKQNSPSSVEEARSMLKTCTGGSTLPLECIQALRYLIQMSQTTQQRKSEQLKSLDAALRGSRLVFETPQKKAADPTYQKRLERLRLKSEERMYSKLTTNLQQTVRDDDVTAKSMTYATSIGLNMVVAPISFGVFMYFFAGSIFSRFFDEQDDVGGNIDIRRVIAGVVSGVFMLFVEMILFVIRSHEIDASVRKKSKRKEYQANPFGYTTKHAERTWTKEMLEKAD</sequence>
<evidence type="ECO:0000313" key="8">
    <source>
        <dbReference type="Proteomes" id="UP000266841"/>
    </source>
</evidence>
<dbReference type="eggNOG" id="ENOG502TMBW">
    <property type="taxonomic scope" value="Eukaryota"/>
</dbReference>
<dbReference type="InterPro" id="IPR021013">
    <property type="entry name" value="ATPase_Vma12"/>
</dbReference>
<evidence type="ECO:0000256" key="4">
    <source>
        <dbReference type="ARBA" id="ARBA00022989"/>
    </source>
</evidence>
<comment type="caution">
    <text evidence="7">The sequence shown here is derived from an EMBL/GenBank/DDBJ whole genome shotgun (WGS) entry which is preliminary data.</text>
</comment>
<proteinExistence type="predicted"/>
<dbReference type="OrthoDB" id="46961at2759"/>
<dbReference type="Proteomes" id="UP000266841">
    <property type="component" value="Unassembled WGS sequence"/>
</dbReference>
<keyword evidence="5 6" id="KW-0472">Membrane</keyword>
<keyword evidence="3" id="KW-0256">Endoplasmic reticulum</keyword>
<evidence type="ECO:0000256" key="2">
    <source>
        <dbReference type="ARBA" id="ARBA00022692"/>
    </source>
</evidence>
<reference evidence="7 8" key="1">
    <citation type="journal article" date="2012" name="Genome Biol.">
        <title>Genome and low-iron response of an oceanic diatom adapted to chronic iron limitation.</title>
        <authorList>
            <person name="Lommer M."/>
            <person name="Specht M."/>
            <person name="Roy A.S."/>
            <person name="Kraemer L."/>
            <person name="Andreson R."/>
            <person name="Gutowska M.A."/>
            <person name="Wolf J."/>
            <person name="Bergner S.V."/>
            <person name="Schilhabel M.B."/>
            <person name="Klostermeier U.C."/>
            <person name="Beiko R.G."/>
            <person name="Rosenstiel P."/>
            <person name="Hippler M."/>
            <person name="Laroche J."/>
        </authorList>
    </citation>
    <scope>NUCLEOTIDE SEQUENCE [LARGE SCALE GENOMIC DNA]</scope>
    <source>
        <strain evidence="7 8">CCMP1005</strain>
    </source>
</reference>
<evidence type="ECO:0000256" key="6">
    <source>
        <dbReference type="SAM" id="Phobius"/>
    </source>
</evidence>
<dbReference type="PANTHER" id="PTHR31394:SF1">
    <property type="entry name" value="TRANSMEMBRANE PROTEIN 199"/>
    <property type="match status" value="1"/>
</dbReference>
<organism evidence="7 8">
    <name type="scientific">Thalassiosira oceanica</name>
    <name type="common">Marine diatom</name>
    <dbReference type="NCBI Taxonomy" id="159749"/>
    <lineage>
        <taxon>Eukaryota</taxon>
        <taxon>Sar</taxon>
        <taxon>Stramenopiles</taxon>
        <taxon>Ochrophyta</taxon>
        <taxon>Bacillariophyta</taxon>
        <taxon>Coscinodiscophyceae</taxon>
        <taxon>Thalassiosirophycidae</taxon>
        <taxon>Thalassiosirales</taxon>
        <taxon>Thalassiosiraceae</taxon>
        <taxon>Thalassiosira</taxon>
    </lineage>
</organism>
<comment type="subcellular location">
    <subcellularLocation>
        <location evidence="1">Endoplasmic reticulum membrane</location>
        <topology evidence="1">Multi-pass membrane protein</topology>
    </subcellularLocation>
</comment>
<dbReference type="PANTHER" id="PTHR31394">
    <property type="entry name" value="TRANSMEMBRANE PROTEIN 199"/>
    <property type="match status" value="1"/>
</dbReference>
<feature type="transmembrane region" description="Helical" evidence="6">
    <location>
        <begin position="181"/>
        <end position="203"/>
    </location>
</feature>
<dbReference type="GO" id="GO:0070072">
    <property type="term" value="P:vacuolar proton-transporting V-type ATPase complex assembly"/>
    <property type="evidence" value="ECO:0007669"/>
    <property type="project" value="InterPro"/>
</dbReference>
<keyword evidence="4 6" id="KW-1133">Transmembrane helix</keyword>
<dbReference type="AlphaFoldDB" id="K0RRN2"/>
<evidence type="ECO:0000256" key="3">
    <source>
        <dbReference type="ARBA" id="ARBA00022824"/>
    </source>
</evidence>
<dbReference type="GO" id="GO:0005789">
    <property type="term" value="C:endoplasmic reticulum membrane"/>
    <property type="evidence" value="ECO:0007669"/>
    <property type="project" value="UniProtKB-SubCell"/>
</dbReference>
<dbReference type="EMBL" id="AGNL01033496">
    <property type="protein sequence ID" value="EJK55660.1"/>
    <property type="molecule type" value="Genomic_DNA"/>
</dbReference>
<keyword evidence="8" id="KW-1185">Reference proteome</keyword>